<accession>A0A2X2FD94</accession>
<dbReference type="InterPro" id="IPR035709">
    <property type="entry name" value="YoaB-like"/>
</dbReference>
<dbReference type="Gene3D" id="3.30.1330.40">
    <property type="entry name" value="RutC-like"/>
    <property type="match status" value="1"/>
</dbReference>
<organism evidence="2 3">
    <name type="scientific">Pseudomonas luteola</name>
    <dbReference type="NCBI Taxonomy" id="47886"/>
    <lineage>
        <taxon>Bacteria</taxon>
        <taxon>Pseudomonadati</taxon>
        <taxon>Pseudomonadota</taxon>
        <taxon>Gammaproteobacteria</taxon>
        <taxon>Pseudomonadales</taxon>
        <taxon>Pseudomonadaceae</taxon>
        <taxon>Pseudomonas</taxon>
    </lineage>
</organism>
<evidence type="ECO:0000313" key="1">
    <source>
        <dbReference type="EMBL" id="MBF8642664.1"/>
    </source>
</evidence>
<reference evidence="1 4" key="2">
    <citation type="submission" date="2020-10" db="EMBL/GenBank/DDBJ databases">
        <title>Genome sequences of Pseudomonas isolates.</title>
        <authorList>
            <person name="Wessels L."/>
            <person name="Reich F."/>
            <person name="Hammerl J."/>
        </authorList>
    </citation>
    <scope>NUCLEOTIDE SEQUENCE [LARGE SCALE GENOMIC DNA]</scope>
    <source>
        <strain evidence="1 4">20-MO00624-0</strain>
    </source>
</reference>
<sequence>MNPISRLHSNPRLSRVVMHNGVAYLAGIVAPDCSQDAAGQTRQILARIDALLGEVGSSKERLLSVQIWMGNMKRDVDAMNTVWCEWVDPAQSPARATCQVTFDDPEILVEVIVTAAL</sequence>
<protein>
    <submittedName>
        <fullName evidence="2">Endoribonuclease</fullName>
    </submittedName>
    <submittedName>
        <fullName evidence="1">RidA family protein</fullName>
    </submittedName>
</protein>
<evidence type="ECO:0000313" key="3">
    <source>
        <dbReference type="Proteomes" id="UP000250443"/>
    </source>
</evidence>
<evidence type="ECO:0000313" key="2">
    <source>
        <dbReference type="EMBL" id="SPZ16770.1"/>
    </source>
</evidence>
<dbReference type="PANTHER" id="PTHR47328">
    <property type="match status" value="1"/>
</dbReference>
<keyword evidence="4" id="KW-1185">Reference proteome</keyword>
<dbReference type="RefSeq" id="WP_073450429.1">
    <property type="nucleotide sequence ID" value="NZ_FQYS01000012.1"/>
</dbReference>
<dbReference type="Proteomes" id="UP000250443">
    <property type="component" value="Unassembled WGS sequence"/>
</dbReference>
<reference evidence="2 3" key="1">
    <citation type="submission" date="2018-06" db="EMBL/GenBank/DDBJ databases">
        <authorList>
            <consortium name="Pathogen Informatics"/>
            <person name="Doyle S."/>
        </authorList>
    </citation>
    <scope>NUCLEOTIDE SEQUENCE [LARGE SCALE GENOMIC DNA]</scope>
    <source>
        <strain evidence="2 3">NCTC11842</strain>
    </source>
</reference>
<name>A0A2X2FD94_PSELU</name>
<dbReference type="SUPFAM" id="SSF55298">
    <property type="entry name" value="YjgF-like"/>
    <property type="match status" value="1"/>
</dbReference>
<dbReference type="Pfam" id="PF01042">
    <property type="entry name" value="Ribonuc_L-PSP"/>
    <property type="match status" value="1"/>
</dbReference>
<gene>
    <name evidence="1" type="ORF">IRZ65_18465</name>
    <name evidence="2" type="ORF">NCTC11842_05810</name>
</gene>
<dbReference type="EMBL" id="JADMCD010000011">
    <property type="protein sequence ID" value="MBF8642664.1"/>
    <property type="molecule type" value="Genomic_DNA"/>
</dbReference>
<dbReference type="CDD" id="cd06150">
    <property type="entry name" value="YjgF_YER057c_UK114_like_2"/>
    <property type="match status" value="1"/>
</dbReference>
<dbReference type="Proteomes" id="UP000626180">
    <property type="component" value="Unassembled WGS sequence"/>
</dbReference>
<evidence type="ECO:0000313" key="4">
    <source>
        <dbReference type="Proteomes" id="UP000626180"/>
    </source>
</evidence>
<dbReference type="PANTHER" id="PTHR47328:SF1">
    <property type="entry name" value="RUTC FAMILY PROTEIN YOAB"/>
    <property type="match status" value="1"/>
</dbReference>
<proteinExistence type="predicted"/>
<dbReference type="InterPro" id="IPR006175">
    <property type="entry name" value="YjgF/YER057c/UK114"/>
</dbReference>
<dbReference type="EMBL" id="UAUF01000016">
    <property type="protein sequence ID" value="SPZ16770.1"/>
    <property type="molecule type" value="Genomic_DNA"/>
</dbReference>
<dbReference type="InterPro" id="IPR035959">
    <property type="entry name" value="RutC-like_sf"/>
</dbReference>
<dbReference type="AlphaFoldDB" id="A0A2X2FD94"/>